<accession>A0A2K1YBZ5</accession>
<dbReference type="AlphaFoldDB" id="A0A2K1YBZ5"/>
<dbReference type="PANTHER" id="PTHR35730:SF2">
    <property type="entry name" value="KINETOCHORE PROTEIN SPC24 HOMOLOG-RELATED"/>
    <property type="match status" value="1"/>
</dbReference>
<gene>
    <name evidence="1" type="ORF">POPTR_012G107200</name>
    <name evidence="2" type="ORF">POPTR_012G107700</name>
</gene>
<reference evidence="1 3" key="1">
    <citation type="journal article" date="2006" name="Science">
        <title>The genome of black cottonwood, Populus trichocarpa (Torr. &amp; Gray).</title>
        <authorList>
            <person name="Tuskan G.A."/>
            <person name="Difazio S."/>
            <person name="Jansson S."/>
            <person name="Bohlmann J."/>
            <person name="Grigoriev I."/>
            <person name="Hellsten U."/>
            <person name="Putnam N."/>
            <person name="Ralph S."/>
            <person name="Rombauts S."/>
            <person name="Salamov A."/>
            <person name="Schein J."/>
            <person name="Sterck L."/>
            <person name="Aerts A."/>
            <person name="Bhalerao R.R."/>
            <person name="Bhalerao R.P."/>
            <person name="Blaudez D."/>
            <person name="Boerjan W."/>
            <person name="Brun A."/>
            <person name="Brunner A."/>
            <person name="Busov V."/>
            <person name="Campbell M."/>
            <person name="Carlson J."/>
            <person name="Chalot M."/>
            <person name="Chapman J."/>
            <person name="Chen G.L."/>
            <person name="Cooper D."/>
            <person name="Coutinho P.M."/>
            <person name="Couturier J."/>
            <person name="Covert S."/>
            <person name="Cronk Q."/>
            <person name="Cunningham R."/>
            <person name="Davis J."/>
            <person name="Degroeve S."/>
            <person name="Dejardin A."/>
            <person name="Depamphilis C."/>
            <person name="Detter J."/>
            <person name="Dirks B."/>
            <person name="Dubchak I."/>
            <person name="Duplessis S."/>
            <person name="Ehlting J."/>
            <person name="Ellis B."/>
            <person name="Gendler K."/>
            <person name="Goodstein D."/>
            <person name="Gribskov M."/>
            <person name="Grimwood J."/>
            <person name="Groover A."/>
            <person name="Gunter L."/>
            <person name="Hamberger B."/>
            <person name="Heinze B."/>
            <person name="Helariutta Y."/>
            <person name="Henrissat B."/>
            <person name="Holligan D."/>
            <person name="Holt R."/>
            <person name="Huang W."/>
            <person name="Islam-Faridi N."/>
            <person name="Jones S."/>
            <person name="Jones-Rhoades M."/>
            <person name="Jorgensen R."/>
            <person name="Joshi C."/>
            <person name="Kangasjarvi J."/>
            <person name="Karlsson J."/>
            <person name="Kelleher C."/>
            <person name="Kirkpatrick R."/>
            <person name="Kirst M."/>
            <person name="Kohler A."/>
            <person name="Kalluri U."/>
            <person name="Larimer F."/>
            <person name="Leebens-Mack J."/>
            <person name="Leple J.C."/>
            <person name="Locascio P."/>
            <person name="Lou Y."/>
            <person name="Lucas S."/>
            <person name="Martin F."/>
            <person name="Montanini B."/>
            <person name="Napoli C."/>
            <person name="Nelson D.R."/>
            <person name="Nelson C."/>
            <person name="Nieminen K."/>
            <person name="Nilsson O."/>
            <person name="Pereda V."/>
            <person name="Peter G."/>
            <person name="Philippe R."/>
            <person name="Pilate G."/>
            <person name="Poliakov A."/>
            <person name="Razumovskaya J."/>
            <person name="Richardson P."/>
            <person name="Rinaldi C."/>
            <person name="Ritland K."/>
            <person name="Rouze P."/>
            <person name="Ryaboy D."/>
            <person name="Schmutz J."/>
            <person name="Schrader J."/>
            <person name="Segerman B."/>
            <person name="Shin H."/>
            <person name="Siddiqui A."/>
            <person name="Sterky F."/>
            <person name="Terry A."/>
            <person name="Tsai C.J."/>
            <person name="Uberbacher E."/>
            <person name="Unneberg P."/>
            <person name="Vahala J."/>
            <person name="Wall K."/>
            <person name="Wessler S."/>
            <person name="Yang G."/>
            <person name="Yin T."/>
            <person name="Douglas C."/>
            <person name="Marra M."/>
            <person name="Sandberg G."/>
            <person name="Van de Peer Y."/>
            <person name="Rokhsar D."/>
        </authorList>
    </citation>
    <scope>NUCLEOTIDE SEQUENCE [LARGE SCALE GENOMIC DNA]</scope>
    <source>
        <strain evidence="3">cv. Nisqually</strain>
        <strain evidence="1">Nisqually-1</strain>
    </source>
</reference>
<organism evidence="1 3">
    <name type="scientific">Populus trichocarpa</name>
    <name type="common">Western balsam poplar</name>
    <name type="synonym">Populus balsamifera subsp. trichocarpa</name>
    <dbReference type="NCBI Taxonomy" id="3694"/>
    <lineage>
        <taxon>Eukaryota</taxon>
        <taxon>Viridiplantae</taxon>
        <taxon>Streptophyta</taxon>
        <taxon>Embryophyta</taxon>
        <taxon>Tracheophyta</taxon>
        <taxon>Spermatophyta</taxon>
        <taxon>Magnoliopsida</taxon>
        <taxon>eudicotyledons</taxon>
        <taxon>Gunneridae</taxon>
        <taxon>Pentapetalae</taxon>
        <taxon>rosids</taxon>
        <taxon>fabids</taxon>
        <taxon>Malpighiales</taxon>
        <taxon>Salicaceae</taxon>
        <taxon>Saliceae</taxon>
        <taxon>Populus</taxon>
    </lineage>
</organism>
<evidence type="ECO:0000313" key="2">
    <source>
        <dbReference type="EMBL" id="RQO98577.1"/>
    </source>
</evidence>
<proteinExistence type="predicted"/>
<protein>
    <submittedName>
        <fullName evidence="1">Uncharacterized protein</fullName>
    </submittedName>
</protein>
<sequence>MGSLPFLSPYFNGFTFSAFSDIDYQSVIFLRGRMLSMYASVTNIIPDLDDHSKISGHIVHRDNKAAEKFEFDPTKISSFEICQSIWEMIHKQQMFGYLQLACVLLLGFNASFCDILGHLFCRRWSSFVECIWLSSLQM</sequence>
<evidence type="ECO:0000313" key="1">
    <source>
        <dbReference type="EMBL" id="PNT10535.1"/>
    </source>
</evidence>
<dbReference type="EMBL" id="CM009301">
    <property type="protein sequence ID" value="PNT10535.1"/>
    <property type="molecule type" value="Genomic_DNA"/>
</dbReference>
<dbReference type="InParanoid" id="A0A2K1YBZ5"/>
<dbReference type="GO" id="GO:0051983">
    <property type="term" value="P:regulation of chromosome segregation"/>
    <property type="evidence" value="ECO:0007669"/>
    <property type="project" value="InterPro"/>
</dbReference>
<keyword evidence="3" id="KW-1185">Reference proteome</keyword>
<dbReference type="STRING" id="3694.A0A2K1YBZ5"/>
<name>A0A2K1YBZ5_POPTR</name>
<reference evidence="1" key="2">
    <citation type="submission" date="2017-07" db="EMBL/GenBank/DDBJ databases">
        <title>WGS assembly of Populus trichocarpa.</title>
        <authorList>
            <person name="Tuskan G."/>
            <person name="Difazio S."/>
            <person name="Jansson S."/>
            <person name="Bohlmann J."/>
            <person name="Grigoriev I."/>
            <person name="Hellsten U."/>
            <person name="Putnam N."/>
            <person name="Ralph S."/>
            <person name="Rombauts S."/>
            <person name="Salamov A."/>
            <person name="Schein J."/>
            <person name="Sterck L."/>
            <person name="Aerts A."/>
            <person name="Bhalerao R."/>
            <person name="Bhalerao R."/>
            <person name="Blaudez D."/>
            <person name="Boerjan W."/>
            <person name="Brun A."/>
            <person name="Brunner A."/>
            <person name="Busov V."/>
            <person name="Campbell M."/>
            <person name="Carlson J."/>
            <person name="Chalot M."/>
            <person name="Chapman J."/>
            <person name="Chen G."/>
            <person name="Cooper D."/>
            <person name="Coutinho P."/>
            <person name="Couturier J."/>
            <person name="Covert S."/>
            <person name="Cronk Q."/>
            <person name="Cunningham R."/>
            <person name="Davis J."/>
            <person name="Degroeve S."/>
            <person name="Dejardin A."/>
            <person name="Depamphilis C."/>
            <person name="Detter J."/>
            <person name="Dirks B."/>
            <person name="Dubchak I."/>
            <person name="Duplessis S."/>
            <person name="Ehlting J."/>
            <person name="Ellis B."/>
            <person name="Gendler K."/>
            <person name="Goodstein D."/>
            <person name="Gribskov M."/>
            <person name="Grimwood J."/>
            <person name="Groover A."/>
            <person name="Gunter L."/>
            <person name="Hamberger B."/>
            <person name="Heinze B."/>
            <person name="Helariutta Y."/>
            <person name="Henrissat B."/>
            <person name="Holligan D."/>
            <person name="Holt R."/>
            <person name="Huang W."/>
            <person name="Islam-Faridi N."/>
            <person name="Jones S."/>
            <person name="Jones-Rhoades M."/>
            <person name="Jorgensen R."/>
            <person name="Joshi C."/>
            <person name="Kangasjarvi J."/>
            <person name="Karlsson J."/>
            <person name="Kelleher C."/>
            <person name="Kirkpatrick R."/>
            <person name="Kirst M."/>
            <person name="Kohler A."/>
            <person name="Kalluri U."/>
            <person name="Larimer F."/>
            <person name="Leebens-Mack J."/>
            <person name="Leple J."/>
            <person name="Locascio P."/>
            <person name="Lou Y."/>
            <person name="Lucas S."/>
            <person name="Martin F."/>
            <person name="Montanini B."/>
            <person name="Napoli C."/>
            <person name="Nelson D."/>
            <person name="Nelson C."/>
            <person name="Nieminen K."/>
            <person name="Nilsson O."/>
            <person name="Pereda V."/>
            <person name="Peter G."/>
            <person name="Philippe R."/>
            <person name="Pilate G."/>
            <person name="Poliakov A."/>
            <person name="Razumovskaya J."/>
            <person name="Richardson P."/>
            <person name="Rinaldi C."/>
            <person name="Ritland K."/>
            <person name="Rouze P."/>
            <person name="Ryaboy D."/>
            <person name="Schmutz J."/>
            <person name="Schrader J."/>
            <person name="Segerman B."/>
            <person name="Shin H."/>
            <person name="Siddiqui A."/>
            <person name="Sterky F."/>
            <person name="Terry A."/>
            <person name="Tsai C."/>
            <person name="Uberbacher E."/>
            <person name="Unneberg P."/>
            <person name="Vahala J."/>
            <person name="Wall K."/>
            <person name="Wessler S."/>
            <person name="Yang G."/>
            <person name="Yin T."/>
            <person name="Douglas C."/>
            <person name="Marra M."/>
            <person name="Sandberg G."/>
            <person name="Van De Peer Y."/>
            <person name="Rokhsar D."/>
        </authorList>
    </citation>
    <scope>NUCLEOTIDE SEQUENCE</scope>
    <source>
        <strain evidence="1">Nisqually-1</strain>
    </source>
</reference>
<dbReference type="PANTHER" id="PTHR35730">
    <property type="entry name" value="KINETOCHORE PROTEIN SPC24 HOMOLOG-RELATED"/>
    <property type="match status" value="1"/>
</dbReference>
<evidence type="ECO:0000313" key="3">
    <source>
        <dbReference type="Proteomes" id="UP000006729"/>
    </source>
</evidence>
<dbReference type="Gene3D" id="3.30.160.570">
    <property type="entry name" value="Ncd80 complex, Spc24 subunit"/>
    <property type="match status" value="1"/>
</dbReference>
<dbReference type="EMBL" id="CM009301">
    <property type="protein sequence ID" value="RQO98577.1"/>
    <property type="molecule type" value="Genomic_DNA"/>
</dbReference>
<dbReference type="InterPro" id="IPR044951">
    <property type="entry name" value="SPC24-like"/>
</dbReference>
<dbReference type="Proteomes" id="UP000006729">
    <property type="component" value="Chromosome 12"/>
</dbReference>